<evidence type="ECO:0000256" key="2">
    <source>
        <dbReference type="ARBA" id="ARBA00001604"/>
    </source>
</evidence>
<organism evidence="16 17">
    <name type="scientific">Ottowia pentelensis</name>
    <dbReference type="NCBI Taxonomy" id="511108"/>
    <lineage>
        <taxon>Bacteria</taxon>
        <taxon>Pseudomonadati</taxon>
        <taxon>Pseudomonadota</taxon>
        <taxon>Betaproteobacteria</taxon>
        <taxon>Burkholderiales</taxon>
        <taxon>Comamonadaceae</taxon>
        <taxon>Ottowia</taxon>
    </lineage>
</organism>
<comment type="similarity">
    <text evidence="3 15">Belongs to the phospholipase A1 family.</text>
</comment>
<evidence type="ECO:0000256" key="3">
    <source>
        <dbReference type="ARBA" id="ARBA00010525"/>
    </source>
</evidence>
<evidence type="ECO:0000256" key="13">
    <source>
        <dbReference type="ARBA" id="ARBA00023136"/>
    </source>
</evidence>
<dbReference type="InterPro" id="IPR036541">
    <property type="entry name" value="PLipase_A1_sf"/>
</dbReference>
<evidence type="ECO:0000256" key="10">
    <source>
        <dbReference type="ARBA" id="ARBA00022837"/>
    </source>
</evidence>
<comment type="subcellular location">
    <subcellularLocation>
        <location evidence="15">Cell outer membrane</location>
        <topology evidence="15">Multi-pass membrane protein</topology>
    </subcellularLocation>
    <text evidence="15">One of the very few enzymes located there.</text>
</comment>
<dbReference type="EC" id="3.1.1.32" evidence="15"/>
<keyword evidence="7 15" id="KW-0479">Metal-binding</keyword>
<gene>
    <name evidence="16" type="ORF">ACFFGG_12265</name>
</gene>
<evidence type="ECO:0000256" key="6">
    <source>
        <dbReference type="ARBA" id="ARBA00022692"/>
    </source>
</evidence>
<dbReference type="EMBL" id="JBHLTN010000024">
    <property type="protein sequence ID" value="MFC0593326.1"/>
    <property type="molecule type" value="Genomic_DNA"/>
</dbReference>
<evidence type="ECO:0000256" key="5">
    <source>
        <dbReference type="ARBA" id="ARBA00022452"/>
    </source>
</evidence>
<evidence type="ECO:0000256" key="11">
    <source>
        <dbReference type="ARBA" id="ARBA00022963"/>
    </source>
</evidence>
<dbReference type="RefSeq" id="WP_377483452.1">
    <property type="nucleotide sequence ID" value="NZ_JBHLTN010000024.1"/>
</dbReference>
<comment type="function">
    <text evidence="15">Hydrolysis of phosphatidylcholine with phospholipase A2 (EC 3.1.1.4) and phospholipase A1 (EC 3.1.1.32) activities.</text>
</comment>
<evidence type="ECO:0000256" key="4">
    <source>
        <dbReference type="ARBA" id="ARBA00011702"/>
    </source>
</evidence>
<keyword evidence="14 15" id="KW-0998">Cell outer membrane</keyword>
<evidence type="ECO:0000256" key="8">
    <source>
        <dbReference type="ARBA" id="ARBA00022729"/>
    </source>
</evidence>
<proteinExistence type="inferred from homology"/>
<keyword evidence="11 15" id="KW-0442">Lipid degradation</keyword>
<evidence type="ECO:0000256" key="12">
    <source>
        <dbReference type="ARBA" id="ARBA00023098"/>
    </source>
</evidence>
<name>A0ABV6PU21_9BURK</name>
<dbReference type="Proteomes" id="UP001589834">
    <property type="component" value="Unassembled WGS sequence"/>
</dbReference>
<comment type="catalytic activity">
    <reaction evidence="1 15">
        <text>a 1,2-diacyl-sn-glycero-3-phosphocholine + H2O = a 2-acyl-sn-glycero-3-phosphocholine + a fatty acid + H(+)</text>
        <dbReference type="Rhea" id="RHEA:18689"/>
        <dbReference type="ChEBI" id="CHEBI:15377"/>
        <dbReference type="ChEBI" id="CHEBI:15378"/>
        <dbReference type="ChEBI" id="CHEBI:28868"/>
        <dbReference type="ChEBI" id="CHEBI:57643"/>
        <dbReference type="ChEBI" id="CHEBI:57875"/>
        <dbReference type="EC" id="3.1.1.32"/>
    </reaction>
</comment>
<comment type="subunit">
    <text evidence="4 15">Homodimer; dimerization is reversible, and the dimeric form is the active one.</text>
</comment>
<evidence type="ECO:0000256" key="1">
    <source>
        <dbReference type="ARBA" id="ARBA00000111"/>
    </source>
</evidence>
<evidence type="ECO:0000256" key="9">
    <source>
        <dbReference type="ARBA" id="ARBA00022801"/>
    </source>
</evidence>
<keyword evidence="6" id="KW-0812">Transmembrane</keyword>
<comment type="catalytic activity">
    <reaction evidence="2 15">
        <text>a 1,2-diacyl-sn-glycero-3-phosphocholine + H2O = a 1-acyl-sn-glycero-3-phosphocholine + a fatty acid + H(+)</text>
        <dbReference type="Rhea" id="RHEA:15801"/>
        <dbReference type="ChEBI" id="CHEBI:15377"/>
        <dbReference type="ChEBI" id="CHEBI:15378"/>
        <dbReference type="ChEBI" id="CHEBI:28868"/>
        <dbReference type="ChEBI" id="CHEBI:57643"/>
        <dbReference type="ChEBI" id="CHEBI:58168"/>
        <dbReference type="EC" id="3.1.1.4"/>
    </reaction>
</comment>
<keyword evidence="9 15" id="KW-0378">Hydrolase</keyword>
<keyword evidence="13" id="KW-0472">Membrane</keyword>
<accession>A0ABV6PU21</accession>
<keyword evidence="17" id="KW-1185">Reference proteome</keyword>
<reference evidence="16 17" key="1">
    <citation type="submission" date="2024-09" db="EMBL/GenBank/DDBJ databases">
        <authorList>
            <person name="Sun Q."/>
            <person name="Mori K."/>
        </authorList>
    </citation>
    <scope>NUCLEOTIDE SEQUENCE [LARGE SCALE GENOMIC DNA]</scope>
    <source>
        <strain evidence="16 17">NCAIM B.02336</strain>
    </source>
</reference>
<keyword evidence="12 15" id="KW-0443">Lipid metabolism</keyword>
<keyword evidence="5" id="KW-1134">Transmembrane beta strand</keyword>
<evidence type="ECO:0000313" key="16">
    <source>
        <dbReference type="EMBL" id="MFC0593326.1"/>
    </source>
</evidence>
<evidence type="ECO:0000256" key="14">
    <source>
        <dbReference type="ARBA" id="ARBA00023237"/>
    </source>
</evidence>
<dbReference type="EC" id="3.1.1.4" evidence="15"/>
<evidence type="ECO:0000256" key="7">
    <source>
        <dbReference type="ARBA" id="ARBA00022723"/>
    </source>
</evidence>
<comment type="caution">
    <text evidence="16">The sequence shown here is derived from an EMBL/GenBank/DDBJ whole genome shotgun (WGS) entry which is preliminary data.</text>
</comment>
<evidence type="ECO:0000256" key="15">
    <source>
        <dbReference type="RuleBase" id="RU366027"/>
    </source>
</evidence>
<comment type="cofactor">
    <cofactor evidence="15">
        <name>Ca(2+)</name>
        <dbReference type="ChEBI" id="CHEBI:29108"/>
    </cofactor>
    <text evidence="15">Binds 1 Ca(2+) ion per monomer. In the dimeric form the Ca(2+) is bound by different amino acids with binding of each Ca(2+) shared with ligands coming from each monomer. The Ca(2+) ion may have a role in catalysis.</text>
</comment>
<keyword evidence="10 15" id="KW-0106">Calcium</keyword>
<dbReference type="Pfam" id="PF02253">
    <property type="entry name" value="PLA1"/>
    <property type="match status" value="1"/>
</dbReference>
<dbReference type="SUPFAM" id="SSF56931">
    <property type="entry name" value="Outer membrane phospholipase A (OMPLA)"/>
    <property type="match status" value="1"/>
</dbReference>
<protein>
    <recommendedName>
        <fullName evidence="15">Phospholipase A1</fullName>
        <ecNumber evidence="15">3.1.1.32</ecNumber>
        <ecNumber evidence="15">3.1.1.4</ecNumber>
    </recommendedName>
    <alternativeName>
        <fullName evidence="15">Phosphatidylcholine 1-acylhydrolase</fullName>
    </alternativeName>
</protein>
<feature type="chain" id="PRO_5044950727" description="Phospholipase A1" evidence="15">
    <location>
        <begin position="28"/>
        <end position="416"/>
    </location>
</feature>
<feature type="signal peptide" evidence="15">
    <location>
        <begin position="1"/>
        <end position="27"/>
    </location>
</feature>
<keyword evidence="8 15" id="KW-0732">Signal</keyword>
<dbReference type="InterPro" id="IPR003187">
    <property type="entry name" value="PLipase_A1"/>
</dbReference>
<dbReference type="Gene3D" id="2.40.230.10">
    <property type="entry name" value="Phospholipase A1"/>
    <property type="match status" value="1"/>
</dbReference>
<dbReference type="PANTHER" id="PTHR40457:SF1">
    <property type="entry name" value="PHOSPHOLIPASE A1"/>
    <property type="match status" value="1"/>
</dbReference>
<evidence type="ECO:0000313" key="17">
    <source>
        <dbReference type="Proteomes" id="UP001589834"/>
    </source>
</evidence>
<dbReference type="PRINTS" id="PR01486">
    <property type="entry name" value="PHPHLIPASEA1"/>
</dbReference>
<sequence length="416" mass="45342">MHRPRPSQLAVLLPMVCPALCGAQAPAAPPAPTPAALASALAWQACVDQPDATRLACFDDWAHAQQQLVQAIEDKARSVAASPQTNVAPSAPAAAVRGQVAEAVATTQPAPAEGSTSASGSAGIVGVGLEQGCRDRQFSELSRFWELESGSSCPTFGLRSFHPTTASVVAGDRANRLPASPNPANSASTPIDYSRHEMRLSLSVRTKLASGLFTPAGGTLRDSLWAAYTQQSYWQVFNSGLSRPFRNTDHLPELIYVYPTTLRLPGDWLWRYSGIGLAHQSNGQSDPLSRSWNRAYLMAGFEKDQRFSVEARLWKRLPESRAQDNNPDISRYVGRGDLSLTWNVDRKNTLRATYTGSLNRYGSGRLEWTRSLGDGWGNSFSGLRLYTAVFHGYGDSLLDYNFRRTVFSIGLSLVDF</sequence>
<dbReference type="PANTHER" id="PTHR40457">
    <property type="entry name" value="PHOSPHOLIPASE A1"/>
    <property type="match status" value="1"/>
</dbReference>